<keyword evidence="12" id="KW-0472">Membrane</keyword>
<name>A0A0N1IF59_PAPMA</name>
<keyword evidence="6" id="KW-1017">Isopeptide bond</keyword>
<dbReference type="InParanoid" id="A0A0N1IF59"/>
<dbReference type="InterPro" id="IPR008855">
    <property type="entry name" value="TRAP-delta"/>
</dbReference>
<evidence type="ECO:0000256" key="4">
    <source>
        <dbReference type="ARBA" id="ARBA00011819"/>
    </source>
</evidence>
<evidence type="ECO:0000256" key="10">
    <source>
        <dbReference type="ARBA" id="ARBA00022843"/>
    </source>
</evidence>
<keyword evidence="17" id="KW-1185">Reference proteome</keyword>
<keyword evidence="7" id="KW-0812">Transmembrane</keyword>
<keyword evidence="13" id="KW-1015">Disulfide bond</keyword>
<evidence type="ECO:0000256" key="8">
    <source>
        <dbReference type="ARBA" id="ARBA00022729"/>
    </source>
</evidence>
<keyword evidence="8 15" id="KW-0732">Signal</keyword>
<evidence type="ECO:0000313" key="16">
    <source>
        <dbReference type="EMBL" id="KPJ15349.1"/>
    </source>
</evidence>
<comment type="similarity">
    <text evidence="3">Belongs to the TRAP-delta family.</text>
</comment>
<dbReference type="EMBL" id="KQ460396">
    <property type="protein sequence ID" value="KPJ15349.1"/>
    <property type="molecule type" value="Genomic_DNA"/>
</dbReference>
<evidence type="ECO:0000256" key="6">
    <source>
        <dbReference type="ARBA" id="ARBA00022499"/>
    </source>
</evidence>
<dbReference type="GO" id="GO:0005789">
    <property type="term" value="C:endoplasmic reticulum membrane"/>
    <property type="evidence" value="ECO:0007669"/>
    <property type="project" value="UniProtKB-SubCell"/>
</dbReference>
<evidence type="ECO:0000256" key="9">
    <source>
        <dbReference type="ARBA" id="ARBA00022824"/>
    </source>
</evidence>
<dbReference type="STRING" id="76193.A0A0N1IF59"/>
<comment type="function">
    <text evidence="1">TRAP proteins are part of a complex whose function is to bind calcium to the ER membrane and thereby regulate the retention of ER resident proteins.</text>
</comment>
<sequence length="295" mass="31819">MVTKFVLLVSAIALFSGANGQNCQNPKVEAASFTSLDATIVTQIAYITEFTLVCDNPLPPNYALYAEVDGKPLTAARIGENKYQVSWTEEPAAARSGMHEVRVLDEEGWASLRRARRADPAATVAPLLAIQLHHPGTIALFSGANGQNCQNPKVEAASFTSLDATIVTQIAYITEFTLVCDNPLPPNYALYAEVDGKPLTAARIGENKYQVSWTEEPAAARSGMHEVRVLDEEGWASLRRARRADPAATVAPLLAIQLHHPGSYSGPWVNSEVLATALSVLIAYIALHNKSKILA</sequence>
<dbReference type="AlphaFoldDB" id="A0A0N1IF59"/>
<dbReference type="PANTHER" id="PTHR12731:SF1">
    <property type="entry name" value="TRANSLOCON-ASSOCIATED PROTEIN SUBUNIT DELTA"/>
    <property type="match status" value="1"/>
</dbReference>
<gene>
    <name evidence="16" type="ORF">RR48_01910</name>
</gene>
<feature type="signal peptide" evidence="15">
    <location>
        <begin position="1"/>
        <end position="20"/>
    </location>
</feature>
<evidence type="ECO:0000313" key="17">
    <source>
        <dbReference type="Proteomes" id="UP000053240"/>
    </source>
</evidence>
<evidence type="ECO:0000256" key="5">
    <source>
        <dbReference type="ARBA" id="ARBA00014387"/>
    </source>
</evidence>
<comment type="subcellular location">
    <subcellularLocation>
        <location evidence="2">Endoplasmic reticulum membrane</location>
        <topology evidence="2">Single-pass type I membrane protein</topology>
    </subcellularLocation>
</comment>
<evidence type="ECO:0000256" key="7">
    <source>
        <dbReference type="ARBA" id="ARBA00022692"/>
    </source>
</evidence>
<organism evidence="16 17">
    <name type="scientific">Papilio machaon</name>
    <name type="common">Old World swallowtail butterfly</name>
    <dbReference type="NCBI Taxonomy" id="76193"/>
    <lineage>
        <taxon>Eukaryota</taxon>
        <taxon>Metazoa</taxon>
        <taxon>Ecdysozoa</taxon>
        <taxon>Arthropoda</taxon>
        <taxon>Hexapoda</taxon>
        <taxon>Insecta</taxon>
        <taxon>Pterygota</taxon>
        <taxon>Neoptera</taxon>
        <taxon>Endopterygota</taxon>
        <taxon>Lepidoptera</taxon>
        <taxon>Glossata</taxon>
        <taxon>Ditrysia</taxon>
        <taxon>Papilionoidea</taxon>
        <taxon>Papilionidae</taxon>
        <taxon>Papilioninae</taxon>
        <taxon>Papilio</taxon>
    </lineage>
</organism>
<evidence type="ECO:0000256" key="2">
    <source>
        <dbReference type="ARBA" id="ARBA00004115"/>
    </source>
</evidence>
<evidence type="ECO:0000256" key="12">
    <source>
        <dbReference type="ARBA" id="ARBA00023136"/>
    </source>
</evidence>
<evidence type="ECO:0000256" key="14">
    <source>
        <dbReference type="ARBA" id="ARBA00031791"/>
    </source>
</evidence>
<protein>
    <recommendedName>
        <fullName evidence="5">Translocon-associated protein subunit delta</fullName>
    </recommendedName>
    <alternativeName>
        <fullName evidence="14">Signal sequence receptor subunit delta</fullName>
    </alternativeName>
</protein>
<evidence type="ECO:0000256" key="11">
    <source>
        <dbReference type="ARBA" id="ARBA00022989"/>
    </source>
</evidence>
<evidence type="ECO:0000256" key="1">
    <source>
        <dbReference type="ARBA" id="ARBA00002838"/>
    </source>
</evidence>
<keyword evidence="11" id="KW-1133">Transmembrane helix</keyword>
<dbReference type="PANTHER" id="PTHR12731">
    <property type="entry name" value="TRANSLOCON-ASSOCIATED PROTEIN, DELTA SUBUNIT"/>
    <property type="match status" value="1"/>
</dbReference>
<keyword evidence="9" id="KW-0256">Endoplasmic reticulum</keyword>
<dbReference type="Pfam" id="PF05404">
    <property type="entry name" value="TRAP-delta"/>
    <property type="match status" value="2"/>
</dbReference>
<comment type="subunit">
    <text evidence="4">Heterotetramer of TRAP-alpha, TRAP-beta, TRAP-delta and TRAP-gamma.</text>
</comment>
<evidence type="ECO:0000256" key="15">
    <source>
        <dbReference type="SAM" id="SignalP"/>
    </source>
</evidence>
<evidence type="ECO:0000256" key="3">
    <source>
        <dbReference type="ARBA" id="ARBA00009294"/>
    </source>
</evidence>
<feature type="chain" id="PRO_5005873971" description="Translocon-associated protein subunit delta" evidence="15">
    <location>
        <begin position="21"/>
        <end position="295"/>
    </location>
</feature>
<dbReference type="Proteomes" id="UP000053240">
    <property type="component" value="Unassembled WGS sequence"/>
</dbReference>
<evidence type="ECO:0000256" key="13">
    <source>
        <dbReference type="ARBA" id="ARBA00023157"/>
    </source>
</evidence>
<keyword evidence="10" id="KW-0832">Ubl conjugation</keyword>
<proteinExistence type="inferred from homology"/>
<reference evidence="16 17" key="1">
    <citation type="journal article" date="2015" name="Nat. Commun.">
        <title>Outbred genome sequencing and CRISPR/Cas9 gene editing in butterflies.</title>
        <authorList>
            <person name="Li X."/>
            <person name="Fan D."/>
            <person name="Zhang W."/>
            <person name="Liu G."/>
            <person name="Zhang L."/>
            <person name="Zhao L."/>
            <person name="Fang X."/>
            <person name="Chen L."/>
            <person name="Dong Y."/>
            <person name="Chen Y."/>
            <person name="Ding Y."/>
            <person name="Zhao R."/>
            <person name="Feng M."/>
            <person name="Zhu Y."/>
            <person name="Feng Y."/>
            <person name="Jiang X."/>
            <person name="Zhu D."/>
            <person name="Xiang H."/>
            <person name="Feng X."/>
            <person name="Li S."/>
            <person name="Wang J."/>
            <person name="Zhang G."/>
            <person name="Kronforst M.R."/>
            <person name="Wang W."/>
        </authorList>
    </citation>
    <scope>NUCLEOTIDE SEQUENCE [LARGE SCALE GENOMIC DNA]</scope>
    <source>
        <strain evidence="16">Ya'a_city_454_Pm</strain>
        <tissue evidence="16">Whole body</tissue>
    </source>
</reference>
<accession>A0A0N1IF59</accession>